<protein>
    <recommendedName>
        <fullName evidence="1">Aminoglycoside phosphotransferase domain-containing protein</fullName>
    </recommendedName>
</protein>
<accession>A0A5N6KWN2</accession>
<proteinExistence type="predicted"/>
<organism evidence="2 3">
    <name type="scientific">Carpinus fangiana</name>
    <dbReference type="NCBI Taxonomy" id="176857"/>
    <lineage>
        <taxon>Eukaryota</taxon>
        <taxon>Viridiplantae</taxon>
        <taxon>Streptophyta</taxon>
        <taxon>Embryophyta</taxon>
        <taxon>Tracheophyta</taxon>
        <taxon>Spermatophyta</taxon>
        <taxon>Magnoliopsida</taxon>
        <taxon>eudicotyledons</taxon>
        <taxon>Gunneridae</taxon>
        <taxon>Pentapetalae</taxon>
        <taxon>rosids</taxon>
        <taxon>fabids</taxon>
        <taxon>Fagales</taxon>
        <taxon>Betulaceae</taxon>
        <taxon>Carpinus</taxon>
    </lineage>
</organism>
<dbReference type="PANTHER" id="PTHR36091:SF2">
    <property type="entry name" value="AMINOGLYCOSIDE PHOSPHOTRANSFERASE DOMAIN-CONTAINING PROTEIN"/>
    <property type="match status" value="1"/>
</dbReference>
<dbReference type="Gene3D" id="3.90.1200.10">
    <property type="match status" value="1"/>
</dbReference>
<dbReference type="PANTHER" id="PTHR36091">
    <property type="entry name" value="ALTERED INHERITANCE OF MITOCHONDRIA PROTEIN 9, MITOCHONDRIAL"/>
    <property type="match status" value="1"/>
</dbReference>
<feature type="domain" description="Aminoglycoside phosphotransferase" evidence="1">
    <location>
        <begin position="119"/>
        <end position="358"/>
    </location>
</feature>
<dbReference type="EMBL" id="VIBQ01000014">
    <property type="protein sequence ID" value="KAB8349796.1"/>
    <property type="molecule type" value="Genomic_DNA"/>
</dbReference>
<dbReference type="InterPro" id="IPR051035">
    <property type="entry name" value="Mito_inheritance_9"/>
</dbReference>
<sequence length="574" mass="66102">MKLLLRRFAKSTRGIFLRTNIARNMSTASQPSRSTSEELFEYTSGRWIYNEELRRTERSCPFDIDGLTQVLAKTSNRPVSTLLSLAKLSEGGFNRILEATFDDGHQIIARLPYPMVTPKRYTIASEVATLKLLHSRGIPVPKVLGYDTTVHNPVGVEYILLEKISGTSLGDRWFEMSNRSRKRIIEQIINIEKRIFQIHFPASGSLYHRQDLTDGERYSHVTGASSSLDEVVVGPIAQHEWYYKERAELKVDRGPWSNFHDCFTAGAKKELKWCEIYGKPRLHVERYLRELHSFQKMDPAQYQELLKLFLKLAPSLNVEARHPLSRPVLRHPDLSPNNIMVSEDDQILGIIDWQHAVVLPLCLVAGIPKYFQNWGDPVSEKLSKPDTKLPENFNELDPQQQASVKETLQKRLTHFLYAAGTMIDIPDHFSAITQYNAMLRNRLYSLASMPWEGDSVSLKRTLIEVVQNWPLTLEQSGSLETPPHVTQCPIEFSPEETQECIQQYDTQEEELQELISMRDHLDIDPQGWVPDDDHWEKSREMASDIKQAMLEHAAKTELTRTAILDHFPFDDHEE</sequence>
<dbReference type="Pfam" id="PF01636">
    <property type="entry name" value="APH"/>
    <property type="match status" value="1"/>
</dbReference>
<dbReference type="Proteomes" id="UP000327013">
    <property type="component" value="Unassembled WGS sequence"/>
</dbReference>
<dbReference type="InterPro" id="IPR011009">
    <property type="entry name" value="Kinase-like_dom_sf"/>
</dbReference>
<dbReference type="AlphaFoldDB" id="A0A5N6KWN2"/>
<dbReference type="GO" id="GO:0005739">
    <property type="term" value="C:mitochondrion"/>
    <property type="evidence" value="ECO:0007669"/>
    <property type="project" value="TreeGrafter"/>
</dbReference>
<evidence type="ECO:0000313" key="2">
    <source>
        <dbReference type="EMBL" id="KAB8349796.1"/>
    </source>
</evidence>
<reference evidence="2 3" key="1">
    <citation type="submission" date="2019-06" db="EMBL/GenBank/DDBJ databases">
        <title>A chromosomal-level reference genome of Carpinus fangiana (Coryloideae, Betulaceae).</title>
        <authorList>
            <person name="Yang X."/>
            <person name="Wang Z."/>
            <person name="Zhang L."/>
            <person name="Hao G."/>
            <person name="Liu J."/>
            <person name="Yang Y."/>
        </authorList>
    </citation>
    <scope>NUCLEOTIDE SEQUENCE [LARGE SCALE GENOMIC DNA]</scope>
    <source>
        <strain evidence="2">Cfa_2016G</strain>
        <tissue evidence="2">Leaf</tissue>
    </source>
</reference>
<dbReference type="Gene3D" id="3.30.200.20">
    <property type="entry name" value="Phosphorylase Kinase, domain 1"/>
    <property type="match status" value="1"/>
</dbReference>
<dbReference type="OrthoDB" id="10003767at2759"/>
<evidence type="ECO:0000313" key="3">
    <source>
        <dbReference type="Proteomes" id="UP000327013"/>
    </source>
</evidence>
<dbReference type="InterPro" id="IPR002575">
    <property type="entry name" value="Aminoglycoside_PTrfase"/>
</dbReference>
<comment type="caution">
    <text evidence="2">The sequence shown here is derived from an EMBL/GenBank/DDBJ whole genome shotgun (WGS) entry which is preliminary data.</text>
</comment>
<gene>
    <name evidence="2" type="ORF">FH972_023809</name>
</gene>
<name>A0A5N6KWN2_9ROSI</name>
<keyword evidence="3" id="KW-1185">Reference proteome</keyword>
<evidence type="ECO:0000259" key="1">
    <source>
        <dbReference type="Pfam" id="PF01636"/>
    </source>
</evidence>
<dbReference type="SUPFAM" id="SSF56112">
    <property type="entry name" value="Protein kinase-like (PK-like)"/>
    <property type="match status" value="1"/>
</dbReference>